<reference evidence="1" key="1">
    <citation type="journal article" date="2017" name="Appl. Environ. Microbiol.">
        <title>Molecular characterization of an Endozoicomonas-like organism causing infection in king scallop Pecten maximus L.</title>
        <authorList>
            <person name="Cano I."/>
            <person name="van Aerle R."/>
            <person name="Ross S."/>
            <person name="Verner-Jeffreys D.W."/>
            <person name="Paley R.K."/>
            <person name="Rimmer G."/>
            <person name="Ryder D."/>
            <person name="Hooper P."/>
            <person name="Stone D."/>
            <person name="Feist S.W."/>
        </authorList>
    </citation>
    <scope>NUCLEOTIDE SEQUENCE</scope>
</reference>
<evidence type="ECO:0000313" key="1">
    <source>
        <dbReference type="EMBL" id="PJE79478.1"/>
    </source>
</evidence>
<organism evidence="1">
    <name type="scientific">invertebrate metagenome</name>
    <dbReference type="NCBI Taxonomy" id="1711999"/>
    <lineage>
        <taxon>unclassified sequences</taxon>
        <taxon>metagenomes</taxon>
        <taxon>organismal metagenomes</taxon>
    </lineage>
</organism>
<gene>
    <name evidence="1" type="ORF">CI610_01544</name>
</gene>
<accession>A0A2H9T8I8</accession>
<dbReference type="AlphaFoldDB" id="A0A2H9T8I8"/>
<name>A0A2H9T8I8_9ZZZZ</name>
<comment type="caution">
    <text evidence="1">The sequence shown here is derived from an EMBL/GenBank/DDBJ whole genome shotgun (WGS) entry which is preliminary data.</text>
</comment>
<dbReference type="EMBL" id="NSIT01000066">
    <property type="protein sequence ID" value="PJE79478.1"/>
    <property type="molecule type" value="Genomic_DNA"/>
</dbReference>
<sequence length="89" mass="10348">MKIEILEKAISHTTIYRMIEEDRIAGGHLHELLPRFGKTRWKGSKRKAGRSLIPDRKDIKERPEVVEKRESLGDLRMESYISIGLRSCS</sequence>
<proteinExistence type="predicted"/>
<protein>
    <submittedName>
        <fullName evidence="1">Uncharacterized protein</fullName>
    </submittedName>
</protein>